<comment type="subcellular location">
    <subcellularLocation>
        <location evidence="1 10">Cell outer membrane</location>
        <topology evidence="1 10">Multi-pass membrane protein</topology>
    </subcellularLocation>
</comment>
<dbReference type="EMBL" id="SBLC01000043">
    <property type="protein sequence ID" value="RWY37633.1"/>
    <property type="molecule type" value="Genomic_DNA"/>
</dbReference>
<dbReference type="GO" id="GO:0009279">
    <property type="term" value="C:cell outer membrane"/>
    <property type="evidence" value="ECO:0007669"/>
    <property type="project" value="UniProtKB-SubCell"/>
</dbReference>
<evidence type="ECO:0000256" key="1">
    <source>
        <dbReference type="ARBA" id="ARBA00004571"/>
    </source>
</evidence>
<dbReference type="SUPFAM" id="SSF56935">
    <property type="entry name" value="Porins"/>
    <property type="match status" value="1"/>
</dbReference>
<dbReference type="InterPro" id="IPR037066">
    <property type="entry name" value="Plug_dom_sf"/>
</dbReference>
<comment type="caution">
    <text evidence="16">The sequence shown here is derived from an EMBL/GenBank/DDBJ whole genome shotgun (WGS) entry which is preliminary data.</text>
</comment>
<dbReference type="InterPro" id="IPR000531">
    <property type="entry name" value="Beta-barrel_TonB"/>
</dbReference>
<evidence type="ECO:0000256" key="13">
    <source>
        <dbReference type="SAM" id="SignalP"/>
    </source>
</evidence>
<comment type="similarity">
    <text evidence="2 10 11">Belongs to the TonB-dependent receptor family.</text>
</comment>
<keyword evidence="17" id="KW-1185">Reference proteome</keyword>
<keyword evidence="4 10" id="KW-1134">Transmembrane beta strand</keyword>
<evidence type="ECO:0000256" key="6">
    <source>
        <dbReference type="ARBA" id="ARBA00023077"/>
    </source>
</evidence>
<dbReference type="AlphaFoldDB" id="A0A451GHA2"/>
<evidence type="ECO:0000256" key="11">
    <source>
        <dbReference type="RuleBase" id="RU003357"/>
    </source>
</evidence>
<organism evidence="16 17">
    <name type="scientific">Falsigemmobacter intermedius</name>
    <dbReference type="NCBI Taxonomy" id="1553448"/>
    <lineage>
        <taxon>Bacteria</taxon>
        <taxon>Pseudomonadati</taxon>
        <taxon>Pseudomonadota</taxon>
        <taxon>Alphaproteobacteria</taxon>
        <taxon>Rhodobacterales</taxon>
        <taxon>Paracoccaceae</taxon>
        <taxon>Falsigemmobacter</taxon>
    </lineage>
</organism>
<dbReference type="InterPro" id="IPR039426">
    <property type="entry name" value="TonB-dep_rcpt-like"/>
</dbReference>
<dbReference type="Gene3D" id="2.170.130.10">
    <property type="entry name" value="TonB-dependent receptor, plug domain"/>
    <property type="match status" value="1"/>
</dbReference>
<evidence type="ECO:0000256" key="9">
    <source>
        <dbReference type="ARBA" id="ARBA00023237"/>
    </source>
</evidence>
<dbReference type="PROSITE" id="PS52016">
    <property type="entry name" value="TONB_DEPENDENT_REC_3"/>
    <property type="match status" value="1"/>
</dbReference>
<keyword evidence="6 11" id="KW-0798">TonB box</keyword>
<evidence type="ECO:0000256" key="10">
    <source>
        <dbReference type="PROSITE-ProRule" id="PRU01360"/>
    </source>
</evidence>
<evidence type="ECO:0000313" key="16">
    <source>
        <dbReference type="EMBL" id="RWY37633.1"/>
    </source>
</evidence>
<dbReference type="OrthoDB" id="9760333at2"/>
<keyword evidence="3 10" id="KW-0813">Transport</keyword>
<reference evidence="16 17" key="1">
    <citation type="journal article" date="2015" name="Int. J. Syst. Evol. Microbiol.">
        <title>Gemmobacter intermedius sp. nov., isolated from a white stork (Ciconia ciconia).</title>
        <authorList>
            <person name="Kampfer P."/>
            <person name="Jerzak L."/>
            <person name="Wilharm G."/>
            <person name="Golke J."/>
            <person name="Busse H.J."/>
            <person name="Glaeser S.P."/>
        </authorList>
    </citation>
    <scope>NUCLEOTIDE SEQUENCE [LARGE SCALE GENOMIC DNA]</scope>
    <source>
        <strain evidence="16 17">119/4</strain>
    </source>
</reference>
<gene>
    <name evidence="16" type="ORF">EP867_16880</name>
</gene>
<dbReference type="PANTHER" id="PTHR32552">
    <property type="entry name" value="FERRICHROME IRON RECEPTOR-RELATED"/>
    <property type="match status" value="1"/>
</dbReference>
<feature type="domain" description="TonB-dependent receptor plug" evidence="15">
    <location>
        <begin position="75"/>
        <end position="173"/>
    </location>
</feature>
<feature type="region of interest" description="Disordered" evidence="12">
    <location>
        <begin position="415"/>
        <end position="435"/>
    </location>
</feature>
<feature type="domain" description="TonB-dependent receptor-like beta-barrel" evidence="14">
    <location>
        <begin position="275"/>
        <end position="713"/>
    </location>
</feature>
<feature type="chain" id="PRO_5019455674" evidence="13">
    <location>
        <begin position="30"/>
        <end position="744"/>
    </location>
</feature>
<protein>
    <submittedName>
        <fullName evidence="16">TonB-dependent siderophore receptor</fullName>
    </submittedName>
</protein>
<dbReference type="CDD" id="cd01347">
    <property type="entry name" value="ligand_gated_channel"/>
    <property type="match status" value="1"/>
</dbReference>
<keyword evidence="9 10" id="KW-0998">Cell outer membrane</keyword>
<dbReference type="RefSeq" id="WP_128490639.1">
    <property type="nucleotide sequence ID" value="NZ_JBHLXB010000148.1"/>
</dbReference>
<evidence type="ECO:0000256" key="3">
    <source>
        <dbReference type="ARBA" id="ARBA00022448"/>
    </source>
</evidence>
<evidence type="ECO:0000259" key="14">
    <source>
        <dbReference type="Pfam" id="PF00593"/>
    </source>
</evidence>
<evidence type="ECO:0000313" key="17">
    <source>
        <dbReference type="Proteomes" id="UP000287168"/>
    </source>
</evidence>
<evidence type="ECO:0000256" key="2">
    <source>
        <dbReference type="ARBA" id="ARBA00009810"/>
    </source>
</evidence>
<dbReference type="InterPro" id="IPR012910">
    <property type="entry name" value="Plug_dom"/>
</dbReference>
<keyword evidence="13" id="KW-0732">Signal</keyword>
<proteinExistence type="inferred from homology"/>
<dbReference type="Pfam" id="PF07715">
    <property type="entry name" value="Plug"/>
    <property type="match status" value="1"/>
</dbReference>
<dbReference type="GO" id="GO:0038023">
    <property type="term" value="F:signaling receptor activity"/>
    <property type="evidence" value="ECO:0007669"/>
    <property type="project" value="InterPro"/>
</dbReference>
<evidence type="ECO:0000256" key="12">
    <source>
        <dbReference type="SAM" id="MobiDB-lite"/>
    </source>
</evidence>
<dbReference type="InterPro" id="IPR036942">
    <property type="entry name" value="Beta-barrel_TonB_sf"/>
</dbReference>
<evidence type="ECO:0000256" key="7">
    <source>
        <dbReference type="ARBA" id="ARBA00023136"/>
    </source>
</evidence>
<dbReference type="Gene3D" id="2.40.170.20">
    <property type="entry name" value="TonB-dependent receptor, beta-barrel domain"/>
    <property type="match status" value="1"/>
</dbReference>
<feature type="signal peptide" evidence="13">
    <location>
        <begin position="1"/>
        <end position="29"/>
    </location>
</feature>
<dbReference type="InterPro" id="IPR010105">
    <property type="entry name" value="TonB_sidphr_rcpt"/>
</dbReference>
<dbReference type="NCBIfam" id="TIGR01783">
    <property type="entry name" value="TonB-siderophor"/>
    <property type="match status" value="1"/>
</dbReference>
<dbReference type="GO" id="GO:0015891">
    <property type="term" value="P:siderophore transport"/>
    <property type="evidence" value="ECO:0007669"/>
    <property type="project" value="InterPro"/>
</dbReference>
<name>A0A451GHA2_9RHOB</name>
<evidence type="ECO:0000256" key="4">
    <source>
        <dbReference type="ARBA" id="ARBA00022452"/>
    </source>
</evidence>
<evidence type="ECO:0000256" key="8">
    <source>
        <dbReference type="ARBA" id="ARBA00023170"/>
    </source>
</evidence>
<dbReference type="PANTHER" id="PTHR32552:SF83">
    <property type="entry name" value="BLR3904 PROTEIN"/>
    <property type="match status" value="1"/>
</dbReference>
<dbReference type="GO" id="GO:0015344">
    <property type="term" value="F:siderophore uptake transmembrane transporter activity"/>
    <property type="evidence" value="ECO:0007669"/>
    <property type="project" value="TreeGrafter"/>
</dbReference>
<accession>A0A451GHA2</accession>
<dbReference type="Pfam" id="PF00593">
    <property type="entry name" value="TonB_dep_Rec_b-barrel"/>
    <property type="match status" value="1"/>
</dbReference>
<sequence length="744" mass="79448">MRNETRAASVTTVLPTLGLLPVIAVSALAAGAPAAAQQQPTVMLDELSLSGAAGGEAASGYRTTYGASPKLQKPLAETPKTIAVITQKEMEERNATSVLEVLRTTPGITLGSGEGGTPMGDRPYVRGYQAATDMMIDGVRNLGRTSQEAFATESVEVAKGPGGTYSGRGATGGSINLVSKQAREGENFQHLSATLGNASQKRLSYDANFDFGDGLAARLNLMAQDGGIPGRDELQDNRRGIAFALSKRFGASKLSLNLYHSRADSTPDLGVPMGSANYRPAENGGLRFGSGTKADPWRPIELGPKEAFYGSALRDYRKVTNSSAQVKFETELRPGLTWTSTLALIGSEQDYIVSRATVAAGAAGTPNLAQRDLRTGYRQNSATAFHSVLTGEGQTGGIRHNYAIGVEVARERMRSRASTGSPAVGRTPVASPDPYMPVTGTPLRWTTWNPFVKTDTSALYIFDSMTLSERWTLDLGLRYDRYEISDGTRSNVANMLNYSAGLTYKLAPNGMAYFSYGTSTNPSGECAGMAGGADGASACTLSAGNVNLDPEKNRSFELGTKLELYNDRLLLSAALFRTEKTNARVTDPVTGSGVALAGKSRAQGIELGVAGEINDRWGISAGYTYTDAKWINSGGTRENDGNALQFVGKHGFSLWSTYRVTDTITLGGGATFTDKRYLTTDNIAVLPSQWRFDAMASFQLAQNTSLQVNVNNLFDERLYDASHVGLFANRAPGRSITAKLDYRF</sequence>
<dbReference type="Proteomes" id="UP000287168">
    <property type="component" value="Unassembled WGS sequence"/>
</dbReference>
<evidence type="ECO:0000259" key="15">
    <source>
        <dbReference type="Pfam" id="PF07715"/>
    </source>
</evidence>
<keyword evidence="8 16" id="KW-0675">Receptor</keyword>
<keyword evidence="5 10" id="KW-0812">Transmembrane</keyword>
<evidence type="ECO:0000256" key="5">
    <source>
        <dbReference type="ARBA" id="ARBA00022692"/>
    </source>
</evidence>
<keyword evidence="7 10" id="KW-0472">Membrane</keyword>